<dbReference type="Proteomes" id="UP000184396">
    <property type="component" value="Unassembled WGS sequence"/>
</dbReference>
<protein>
    <submittedName>
        <fullName evidence="2">TLP18.3, Psb32 and MOLO-1 founding protein of phosphatase</fullName>
    </submittedName>
</protein>
<reference evidence="2 3" key="1">
    <citation type="submission" date="2016-11" db="EMBL/GenBank/DDBJ databases">
        <authorList>
            <person name="Jaros S."/>
            <person name="Januszkiewicz K."/>
            <person name="Wedrychowicz H."/>
        </authorList>
    </citation>
    <scope>NUCLEOTIDE SEQUENCE [LARGE SCALE GENOMIC DNA]</scope>
    <source>
        <strain evidence="2 3">CGMCC 1.12213</strain>
    </source>
</reference>
<dbReference type="Gene3D" id="3.10.310.50">
    <property type="match status" value="1"/>
</dbReference>
<gene>
    <name evidence="2" type="ORF">SAMN05216261_2394</name>
</gene>
<evidence type="ECO:0000259" key="1">
    <source>
        <dbReference type="Pfam" id="PF04536"/>
    </source>
</evidence>
<keyword evidence="3" id="KW-1185">Reference proteome</keyword>
<sequence>MSSKIEDFLTADEEQDIVEAIRVAELNTSGEIRVHIEKTSKGDATARTLELFHTLKMDNTKLQNGVLIYLAVEDKTFVIYGDKGINKVVGESFWDSTKNLMQSFFKEGNFKQGLIEGILKSGEQLKKYFPYSDLDTNELTNEISKG</sequence>
<dbReference type="PANTHER" id="PTHR30373">
    <property type="entry name" value="UPF0603 PROTEIN YGCG"/>
    <property type="match status" value="1"/>
</dbReference>
<dbReference type="PANTHER" id="PTHR30373:SF8">
    <property type="entry name" value="BLL7265 PROTEIN"/>
    <property type="match status" value="1"/>
</dbReference>
<name>A0A1M6FHF2_9FLAO</name>
<dbReference type="OrthoDB" id="9786161at2"/>
<dbReference type="STRING" id="1178825.SAMN05216261_2394"/>
<feature type="domain" description="TPM" evidence="1">
    <location>
        <begin position="6"/>
        <end position="120"/>
    </location>
</feature>
<organism evidence="2 3">
    <name type="scientific">Algibacter luteus</name>
    <dbReference type="NCBI Taxonomy" id="1178825"/>
    <lineage>
        <taxon>Bacteria</taxon>
        <taxon>Pseudomonadati</taxon>
        <taxon>Bacteroidota</taxon>
        <taxon>Flavobacteriia</taxon>
        <taxon>Flavobacteriales</taxon>
        <taxon>Flavobacteriaceae</taxon>
        <taxon>Algibacter</taxon>
    </lineage>
</organism>
<dbReference type="EMBL" id="FQYK01000005">
    <property type="protein sequence ID" value="SHI97076.1"/>
    <property type="molecule type" value="Genomic_DNA"/>
</dbReference>
<accession>A0A1M6FHF2</accession>
<evidence type="ECO:0000313" key="2">
    <source>
        <dbReference type="EMBL" id="SHI97076.1"/>
    </source>
</evidence>
<dbReference type="InterPro" id="IPR007621">
    <property type="entry name" value="TPM_dom"/>
</dbReference>
<proteinExistence type="predicted"/>
<dbReference type="eggNOG" id="COG3762">
    <property type="taxonomic scope" value="Bacteria"/>
</dbReference>
<dbReference type="Pfam" id="PF04536">
    <property type="entry name" value="TPM_phosphatase"/>
    <property type="match status" value="1"/>
</dbReference>
<dbReference type="RefSeq" id="WP_019388264.1">
    <property type="nucleotide sequence ID" value="NZ_ALIH01000011.1"/>
</dbReference>
<evidence type="ECO:0000313" key="3">
    <source>
        <dbReference type="Proteomes" id="UP000184396"/>
    </source>
</evidence>
<dbReference type="AlphaFoldDB" id="A0A1M6FHF2"/>